<feature type="region of interest" description="Disordered" evidence="1">
    <location>
        <begin position="932"/>
        <end position="958"/>
    </location>
</feature>
<proteinExistence type="predicted"/>
<feature type="region of interest" description="Disordered" evidence="1">
    <location>
        <begin position="220"/>
        <end position="255"/>
    </location>
</feature>
<keyword evidence="3" id="KW-1185">Reference proteome</keyword>
<feature type="compositionally biased region" description="Low complexity" evidence="1">
    <location>
        <begin position="419"/>
        <end position="430"/>
    </location>
</feature>
<dbReference type="EMBL" id="CAJVPY010001041">
    <property type="protein sequence ID" value="CAG8504548.1"/>
    <property type="molecule type" value="Genomic_DNA"/>
</dbReference>
<feature type="region of interest" description="Disordered" evidence="1">
    <location>
        <begin position="469"/>
        <end position="490"/>
    </location>
</feature>
<gene>
    <name evidence="2" type="ORF">DERYTH_LOCUS3073</name>
</gene>
<feature type="compositionally biased region" description="Polar residues" evidence="1">
    <location>
        <begin position="239"/>
        <end position="255"/>
    </location>
</feature>
<feature type="region of interest" description="Disordered" evidence="1">
    <location>
        <begin position="419"/>
        <end position="448"/>
    </location>
</feature>
<dbReference type="AlphaFoldDB" id="A0A9N8ZR99"/>
<comment type="caution">
    <text evidence="2">The sequence shown here is derived from an EMBL/GenBank/DDBJ whole genome shotgun (WGS) entry which is preliminary data.</text>
</comment>
<feature type="region of interest" description="Disordered" evidence="1">
    <location>
        <begin position="768"/>
        <end position="807"/>
    </location>
</feature>
<protein>
    <submittedName>
        <fullName evidence="2">15572_t:CDS:1</fullName>
    </submittedName>
</protein>
<evidence type="ECO:0000313" key="3">
    <source>
        <dbReference type="Proteomes" id="UP000789405"/>
    </source>
</evidence>
<organism evidence="2 3">
    <name type="scientific">Dentiscutata erythropus</name>
    <dbReference type="NCBI Taxonomy" id="1348616"/>
    <lineage>
        <taxon>Eukaryota</taxon>
        <taxon>Fungi</taxon>
        <taxon>Fungi incertae sedis</taxon>
        <taxon>Mucoromycota</taxon>
        <taxon>Glomeromycotina</taxon>
        <taxon>Glomeromycetes</taxon>
        <taxon>Diversisporales</taxon>
        <taxon>Gigasporaceae</taxon>
        <taxon>Dentiscutata</taxon>
    </lineage>
</organism>
<sequence>IQNTREVPDYYDSSSVHHSIYIASPSQSNANYYQFNKGDMLPVIASPHPNTIMSSTSTPSIPSTPATPSIVSFHNFPFITGVSHTTSLSNRPRTLKFFPKSGRVGTRLTVEVYLELPNLNNVLLNLAFGDLMVETHHVALPDSRYELTGIVPSQDNIKSANRSKVPVNVIICNDYNIPIDKWHLGDFIFKDPGNANTLKRGEPYSFQLPTPNITAFEESSEPASFAGGPIRHRKKRNHTNTPYTRAASSPNPNPQETHWLLSVVKKYIPQWLRAIIWPTATLTTPNTEDTSMEITAENETIAENIVQSSIEELNNAMVKREEPYQPSQLDTITKMNLKSKFNRSNSKIAARFGRRMYSNPLHRRGTIIPRKRGNHVSAREEDLLYPDEINDSLSDKELSPEIPADWYKPFKNLAVNDSFSTSSSGTSTPSQEQDISKKSLSQGPPLKKFKSDLVPDVNWFNYHPSEKKVSIPASSTSKNQNISSDDNLPKVLTVSSLPPPVSKPDDSEKYLNNDVEELSTTPLTLPRFAQIVDHKMKNEQYYSETRRKIDFSASISDNTVSASTPLISKDILSVSVDKPEKKQEEISNVTEPTPEPYTITSVEGSKDEKDKEEEKEKESKAEKENKDEEKENKDEEKENKDEEKENKDEEKENKDEDKENKDKKDKEVEVIQGENEIKENENKQVQEIEENKKSKEIKDEQVNEEKEVKEDNKVFGGFYSPSSQVPTLASSPPSASGLSFPTFHTQMLFNPQNFELGSALFSVDNSSTEVTSSNMPKYGRSSSYRGKNRKPGYKMGGGNEGRNLMSIPKTGSFEGSDSSRMMIPAESTFDFQIDKPNIPSIQPAPTSSVFKFNQEIPSVPTEPMFTTNGSTSNTFNFQSSFSSQPPSTPVTFGNSFGLNLNQPETPTTFSTINNSSNSFMNINGNNGQLFQNGTNIKSSQPSNIDGREIRKMRKPRVK</sequence>
<evidence type="ECO:0000256" key="1">
    <source>
        <dbReference type="SAM" id="MobiDB-lite"/>
    </source>
</evidence>
<feature type="compositionally biased region" description="Polar residues" evidence="1">
    <location>
        <begin position="472"/>
        <end position="486"/>
    </location>
</feature>
<feature type="compositionally biased region" description="Polar residues" evidence="1">
    <location>
        <begin position="932"/>
        <end position="943"/>
    </location>
</feature>
<feature type="compositionally biased region" description="Polar residues" evidence="1">
    <location>
        <begin position="768"/>
        <end position="785"/>
    </location>
</feature>
<feature type="compositionally biased region" description="Basic and acidic residues" evidence="1">
    <location>
        <begin position="604"/>
        <end position="713"/>
    </location>
</feature>
<name>A0A9N8ZR99_9GLOM</name>
<dbReference type="OrthoDB" id="2407207at2759"/>
<evidence type="ECO:0000313" key="2">
    <source>
        <dbReference type="EMBL" id="CAG8504548.1"/>
    </source>
</evidence>
<feature type="region of interest" description="Disordered" evidence="1">
    <location>
        <begin position="566"/>
        <end position="716"/>
    </location>
</feature>
<feature type="non-terminal residue" evidence="2">
    <location>
        <position position="958"/>
    </location>
</feature>
<accession>A0A9N8ZR99</accession>
<reference evidence="2" key="1">
    <citation type="submission" date="2021-06" db="EMBL/GenBank/DDBJ databases">
        <authorList>
            <person name="Kallberg Y."/>
            <person name="Tangrot J."/>
            <person name="Rosling A."/>
        </authorList>
    </citation>
    <scope>NUCLEOTIDE SEQUENCE</scope>
    <source>
        <strain evidence="2">MA453B</strain>
    </source>
</reference>
<dbReference type="Proteomes" id="UP000789405">
    <property type="component" value="Unassembled WGS sequence"/>
</dbReference>